<name>A0A2V5L5N4_9MICC</name>
<feature type="signal peptide" evidence="1">
    <location>
        <begin position="1"/>
        <end position="29"/>
    </location>
</feature>
<dbReference type="OrthoDB" id="5126410at2"/>
<evidence type="ECO:0000313" key="3">
    <source>
        <dbReference type="Proteomes" id="UP000247832"/>
    </source>
</evidence>
<evidence type="ECO:0000256" key="1">
    <source>
        <dbReference type="SAM" id="SignalP"/>
    </source>
</evidence>
<gene>
    <name evidence="2" type="ORF">CVV68_12790</name>
</gene>
<reference evidence="2 3" key="1">
    <citation type="submission" date="2018-05" db="EMBL/GenBank/DDBJ databases">
        <title>Genetic diversity of glacier-inhabiting Cryobacterium bacteria in China and description of Cryobacterium mengkeensis sp. nov. and Arthrobacter glacialis sp. nov.</title>
        <authorList>
            <person name="Liu Q."/>
            <person name="Xin Y.-H."/>
        </authorList>
    </citation>
    <scope>NUCLEOTIDE SEQUENCE [LARGE SCALE GENOMIC DNA]</scope>
    <source>
        <strain evidence="2 3">LI2</strain>
    </source>
</reference>
<evidence type="ECO:0000313" key="2">
    <source>
        <dbReference type="EMBL" id="PYI66685.1"/>
    </source>
</evidence>
<feature type="chain" id="PRO_5016037773" evidence="1">
    <location>
        <begin position="30"/>
        <end position="77"/>
    </location>
</feature>
<proteinExistence type="predicted"/>
<accession>A0A2V5L5N4</accession>
<keyword evidence="3" id="KW-1185">Reference proteome</keyword>
<protein>
    <submittedName>
        <fullName evidence="2">Uncharacterized protein</fullName>
    </submittedName>
</protein>
<sequence>MYVLHPAPRWTGLAAALLLAFVVPAPADARQDPVTSGGMVPVVTGQQCPLTRIDTQFVRCDALTGAGVPAPSWVPES</sequence>
<keyword evidence="1" id="KW-0732">Signal</keyword>
<organism evidence="2 3">
    <name type="scientific">Arthrobacter livingstonensis</name>
    <dbReference type="NCBI Taxonomy" id="670078"/>
    <lineage>
        <taxon>Bacteria</taxon>
        <taxon>Bacillati</taxon>
        <taxon>Actinomycetota</taxon>
        <taxon>Actinomycetes</taxon>
        <taxon>Micrococcales</taxon>
        <taxon>Micrococcaceae</taxon>
        <taxon>Arthrobacter</taxon>
    </lineage>
</organism>
<dbReference type="Proteomes" id="UP000247832">
    <property type="component" value="Unassembled WGS sequence"/>
</dbReference>
<comment type="caution">
    <text evidence="2">The sequence shown here is derived from an EMBL/GenBank/DDBJ whole genome shotgun (WGS) entry which is preliminary data.</text>
</comment>
<dbReference type="EMBL" id="QJVD01000013">
    <property type="protein sequence ID" value="PYI66685.1"/>
    <property type="molecule type" value="Genomic_DNA"/>
</dbReference>
<dbReference type="AlphaFoldDB" id="A0A2V5L5N4"/>